<dbReference type="PANTHER" id="PTHR42951:SF4">
    <property type="entry name" value="ACYL-COENZYME A THIOESTERASE MBLAC2"/>
    <property type="match status" value="1"/>
</dbReference>
<dbReference type="AlphaFoldDB" id="A0A2S9WRH2"/>
<evidence type="ECO:0000259" key="3">
    <source>
        <dbReference type="SMART" id="SM00849"/>
    </source>
</evidence>
<dbReference type="OrthoDB" id="9769598at2"/>
<dbReference type="SMART" id="SM00849">
    <property type="entry name" value="Lactamase_B"/>
    <property type="match status" value="1"/>
</dbReference>
<protein>
    <submittedName>
        <fullName evidence="4">MBL fold metallo-hydrolase</fullName>
    </submittedName>
</protein>
<organism evidence="4 5">
    <name type="scientific">Nonlabens agnitus</name>
    <dbReference type="NCBI Taxonomy" id="870484"/>
    <lineage>
        <taxon>Bacteria</taxon>
        <taxon>Pseudomonadati</taxon>
        <taxon>Bacteroidota</taxon>
        <taxon>Flavobacteriia</taxon>
        <taxon>Flavobacteriales</taxon>
        <taxon>Flavobacteriaceae</taxon>
        <taxon>Nonlabens</taxon>
    </lineage>
</organism>
<accession>A0A2S9WRH2</accession>
<dbReference type="GO" id="GO:0016787">
    <property type="term" value="F:hydrolase activity"/>
    <property type="evidence" value="ECO:0007669"/>
    <property type="project" value="UniProtKB-KW"/>
</dbReference>
<name>A0A2S9WRH2_9FLAO</name>
<dbReference type="Proteomes" id="UP000239532">
    <property type="component" value="Unassembled WGS sequence"/>
</dbReference>
<evidence type="ECO:0000313" key="4">
    <source>
        <dbReference type="EMBL" id="PRP66082.1"/>
    </source>
</evidence>
<keyword evidence="5" id="KW-1185">Reference proteome</keyword>
<evidence type="ECO:0000256" key="1">
    <source>
        <dbReference type="ARBA" id="ARBA00005250"/>
    </source>
</evidence>
<comment type="caution">
    <text evidence="4">The sequence shown here is derived from an EMBL/GenBank/DDBJ whole genome shotgun (WGS) entry which is preliminary data.</text>
</comment>
<feature type="signal peptide" evidence="2">
    <location>
        <begin position="1"/>
        <end position="20"/>
    </location>
</feature>
<dbReference type="EMBL" id="MQUC01000003">
    <property type="protein sequence ID" value="PRP66082.1"/>
    <property type="molecule type" value="Genomic_DNA"/>
</dbReference>
<dbReference type="Gene3D" id="3.60.15.10">
    <property type="entry name" value="Ribonuclease Z/Hydroxyacylglutathione hydrolase-like"/>
    <property type="match status" value="1"/>
</dbReference>
<feature type="chain" id="PRO_5015555519" evidence="2">
    <location>
        <begin position="21"/>
        <end position="294"/>
    </location>
</feature>
<comment type="similarity">
    <text evidence="1">Belongs to the metallo-beta-lactamase superfamily. Class-B beta-lactamase family.</text>
</comment>
<dbReference type="InterPro" id="IPR050855">
    <property type="entry name" value="NDM-1-like"/>
</dbReference>
<keyword evidence="2" id="KW-0732">Signal</keyword>
<sequence>MKILNTILVTVILSSTLATAQIDPATVTIKTTEVVDNVYMLEGRGGNIMIVVSDDETLMVDSQFAPLSEKIKATIDSISSNDITYLVNTHHHGDHTGGNENFNTAETTIVAQANVLKRLQEADKATGYLPELTLDEEIKLKMPEDDNIMVVHVHNAHTDGDSFIYFVDKNVVHMGDVFFKDKYPYIDLNSGGSIDGYIAAQQMILQTINEDTHIIPGHGELSKIQDLKNSINMLKDLRKAIQLAESRNQTREQIMTNTEITKRYDDLGYGDGFINSERIKATIYDSLKNPNTDN</sequence>
<dbReference type="GO" id="GO:0017001">
    <property type="term" value="P:antibiotic catabolic process"/>
    <property type="evidence" value="ECO:0007669"/>
    <property type="project" value="UniProtKB-ARBA"/>
</dbReference>
<dbReference type="InterPro" id="IPR001279">
    <property type="entry name" value="Metallo-B-lactamas"/>
</dbReference>
<dbReference type="PANTHER" id="PTHR42951">
    <property type="entry name" value="METALLO-BETA-LACTAMASE DOMAIN-CONTAINING"/>
    <property type="match status" value="1"/>
</dbReference>
<reference evidence="4 5" key="1">
    <citation type="submission" date="2016-11" db="EMBL/GenBank/DDBJ databases">
        <title>Trade-off between light-utilization and light-protection in marine flavobacteria.</title>
        <authorList>
            <person name="Kumagai Y."/>
        </authorList>
    </citation>
    <scope>NUCLEOTIDE SEQUENCE [LARGE SCALE GENOMIC DNA]</scope>
    <source>
        <strain evidence="4 5">JCM 17109</strain>
    </source>
</reference>
<dbReference type="RefSeq" id="WP_105981932.1">
    <property type="nucleotide sequence ID" value="NZ_MQUC01000003.1"/>
</dbReference>
<evidence type="ECO:0000256" key="2">
    <source>
        <dbReference type="SAM" id="SignalP"/>
    </source>
</evidence>
<evidence type="ECO:0000313" key="5">
    <source>
        <dbReference type="Proteomes" id="UP000239532"/>
    </source>
</evidence>
<proteinExistence type="inferred from homology"/>
<dbReference type="Pfam" id="PF00753">
    <property type="entry name" value="Lactamase_B"/>
    <property type="match status" value="1"/>
</dbReference>
<dbReference type="InterPro" id="IPR036866">
    <property type="entry name" value="RibonucZ/Hydroxyglut_hydro"/>
</dbReference>
<keyword evidence="4" id="KW-0378">Hydrolase</keyword>
<gene>
    <name evidence="4" type="ORF">BST86_02760</name>
</gene>
<feature type="domain" description="Metallo-beta-lactamase" evidence="3">
    <location>
        <begin position="45"/>
        <end position="218"/>
    </location>
</feature>
<dbReference type="SUPFAM" id="SSF56281">
    <property type="entry name" value="Metallo-hydrolase/oxidoreductase"/>
    <property type="match status" value="1"/>
</dbReference>
<dbReference type="CDD" id="cd16282">
    <property type="entry name" value="metallo-hydrolase-like_MBL-fold"/>
    <property type="match status" value="1"/>
</dbReference>